<dbReference type="AlphaFoldDB" id="A0A6A6Q786"/>
<dbReference type="RefSeq" id="XP_033594072.1">
    <property type="nucleotide sequence ID" value="XM_033738012.1"/>
</dbReference>
<dbReference type="InterPro" id="IPR051414">
    <property type="entry name" value="Adenylate-forming_Reductase"/>
</dbReference>
<proteinExistence type="predicted"/>
<evidence type="ECO:0000313" key="4">
    <source>
        <dbReference type="EMBL" id="KAF2487503.1"/>
    </source>
</evidence>
<dbReference type="EMBL" id="MU001631">
    <property type="protein sequence ID" value="KAF2487503.1"/>
    <property type="molecule type" value="Genomic_DNA"/>
</dbReference>
<organism evidence="4 5">
    <name type="scientific">Neohortaea acidophila</name>
    <dbReference type="NCBI Taxonomy" id="245834"/>
    <lineage>
        <taxon>Eukaryota</taxon>
        <taxon>Fungi</taxon>
        <taxon>Dikarya</taxon>
        <taxon>Ascomycota</taxon>
        <taxon>Pezizomycotina</taxon>
        <taxon>Dothideomycetes</taxon>
        <taxon>Dothideomycetidae</taxon>
        <taxon>Mycosphaerellales</taxon>
        <taxon>Teratosphaeriaceae</taxon>
        <taxon>Neohortaea</taxon>
    </lineage>
</organism>
<evidence type="ECO:0000256" key="1">
    <source>
        <dbReference type="ARBA" id="ARBA00022450"/>
    </source>
</evidence>
<keyword evidence="2" id="KW-0597">Phosphoprotein</keyword>
<keyword evidence="1" id="KW-0596">Phosphopantetheine</keyword>
<dbReference type="OrthoDB" id="429813at2759"/>
<name>A0A6A6Q786_9PEZI</name>
<dbReference type="InterPro" id="IPR036291">
    <property type="entry name" value="NAD(P)-bd_dom_sf"/>
</dbReference>
<evidence type="ECO:0000259" key="3">
    <source>
        <dbReference type="Pfam" id="PF07993"/>
    </source>
</evidence>
<sequence>MHGKPTSTSAPFPSTLSFPITMSFNVILSGSTGNLGAYLLDELLSLPQIDQVICLNRAENAGEKQGNAHTVRGLTQPLDASRVQFFTADFTAPQLALAPPTYAELAQHADVFIHNAWPVDFNRNVRSFRPLIEGMAYLVEFCKSRTVADNSAHPMKLLFVSSIGATSNWGSAAPTSRSEVPEVEILDWKVARTGYGQSKLLSERLLCHAAATFAIPVAIVRVGQLCGPVRHDTKGKWPEREWIPSIIKSSMALNALPETLGPTEVVDWVPADVAAQVIVDIVAPFVRDELLGRSRRTAKATRKMGKDAGSAHFFHIVNPRPSQWKQLVPAMRERMSDGMKTVSFVEWVDLLKASVAEAGGFQGVNEGLNPAGKLIDFFDNLQDRAIRFPHARVAPLESVQTQTVSATLRELEAVRPEWMDLFLRQWGWDEVVDMK</sequence>
<evidence type="ECO:0000313" key="5">
    <source>
        <dbReference type="Proteomes" id="UP000799767"/>
    </source>
</evidence>
<dbReference type="Proteomes" id="UP000799767">
    <property type="component" value="Unassembled WGS sequence"/>
</dbReference>
<dbReference type="PANTHER" id="PTHR43439:SF2">
    <property type="entry name" value="ENZYME, PUTATIVE (JCVI)-RELATED"/>
    <property type="match status" value="1"/>
</dbReference>
<dbReference type="InterPro" id="IPR013120">
    <property type="entry name" value="FAR_NAD-bd"/>
</dbReference>
<evidence type="ECO:0000256" key="2">
    <source>
        <dbReference type="ARBA" id="ARBA00022553"/>
    </source>
</evidence>
<reference evidence="4" key="1">
    <citation type="journal article" date="2020" name="Stud. Mycol.">
        <title>101 Dothideomycetes genomes: a test case for predicting lifestyles and emergence of pathogens.</title>
        <authorList>
            <person name="Haridas S."/>
            <person name="Albert R."/>
            <person name="Binder M."/>
            <person name="Bloem J."/>
            <person name="Labutti K."/>
            <person name="Salamov A."/>
            <person name="Andreopoulos B."/>
            <person name="Baker S."/>
            <person name="Barry K."/>
            <person name="Bills G."/>
            <person name="Bluhm B."/>
            <person name="Cannon C."/>
            <person name="Castanera R."/>
            <person name="Culley D."/>
            <person name="Daum C."/>
            <person name="Ezra D."/>
            <person name="Gonzalez J."/>
            <person name="Henrissat B."/>
            <person name="Kuo A."/>
            <person name="Liang C."/>
            <person name="Lipzen A."/>
            <person name="Lutzoni F."/>
            <person name="Magnuson J."/>
            <person name="Mondo S."/>
            <person name="Nolan M."/>
            <person name="Ohm R."/>
            <person name="Pangilinan J."/>
            <person name="Park H.-J."/>
            <person name="Ramirez L."/>
            <person name="Alfaro M."/>
            <person name="Sun H."/>
            <person name="Tritt A."/>
            <person name="Yoshinaga Y."/>
            <person name="Zwiers L.-H."/>
            <person name="Turgeon B."/>
            <person name="Goodwin S."/>
            <person name="Spatafora J."/>
            <person name="Crous P."/>
            <person name="Grigoriev I."/>
        </authorList>
    </citation>
    <scope>NUCLEOTIDE SEQUENCE</scope>
    <source>
        <strain evidence="4">CBS 113389</strain>
    </source>
</reference>
<keyword evidence="5" id="KW-1185">Reference proteome</keyword>
<protein>
    <submittedName>
        <fullName evidence="4">Male sterility protein-domain-containing protein</fullName>
    </submittedName>
</protein>
<accession>A0A6A6Q786</accession>
<feature type="domain" description="Thioester reductase (TE)" evidence="3">
    <location>
        <begin position="28"/>
        <end position="278"/>
    </location>
</feature>
<dbReference type="SUPFAM" id="SSF51735">
    <property type="entry name" value="NAD(P)-binding Rossmann-fold domains"/>
    <property type="match status" value="1"/>
</dbReference>
<dbReference type="PANTHER" id="PTHR43439">
    <property type="entry name" value="PHENYLACETATE-COENZYME A LIGASE"/>
    <property type="match status" value="1"/>
</dbReference>
<dbReference type="GeneID" id="54479014"/>
<gene>
    <name evidence="4" type="ORF">BDY17DRAFT_342252</name>
</gene>
<dbReference type="Pfam" id="PF07993">
    <property type="entry name" value="NAD_binding_4"/>
    <property type="match status" value="1"/>
</dbReference>
<dbReference type="Gene3D" id="3.40.50.720">
    <property type="entry name" value="NAD(P)-binding Rossmann-like Domain"/>
    <property type="match status" value="1"/>
</dbReference>